<organism evidence="1 2">
    <name type="scientific">Enterococcus durans</name>
    <dbReference type="NCBI Taxonomy" id="53345"/>
    <lineage>
        <taxon>Bacteria</taxon>
        <taxon>Bacillati</taxon>
        <taxon>Bacillota</taxon>
        <taxon>Bacilli</taxon>
        <taxon>Lactobacillales</taxon>
        <taxon>Enterococcaceae</taxon>
        <taxon>Enterococcus</taxon>
    </lineage>
</organism>
<dbReference type="EMBL" id="PDEB01000004">
    <property type="protein sequence ID" value="PEH44247.1"/>
    <property type="molecule type" value="Genomic_DNA"/>
</dbReference>
<comment type="caution">
    <text evidence="1">The sequence shown here is derived from an EMBL/GenBank/DDBJ whole genome shotgun (WGS) entry which is preliminary data.</text>
</comment>
<dbReference type="KEGG" id="edu:LIU_05580"/>
<gene>
    <name evidence="1" type="ORF">CRM96_04130</name>
</gene>
<evidence type="ECO:0000313" key="1">
    <source>
        <dbReference type="EMBL" id="PEH44247.1"/>
    </source>
</evidence>
<accession>A0AB36S5P0</accession>
<protein>
    <submittedName>
        <fullName evidence="1">Uncharacterized protein</fullName>
    </submittedName>
</protein>
<dbReference type="RefSeq" id="WP_025479872.1">
    <property type="nucleotide sequence ID" value="NZ_CABGIQ010000022.1"/>
</dbReference>
<reference evidence="1 2" key="1">
    <citation type="submission" date="2017-09" db="EMBL/GenBank/DDBJ databases">
        <title>FDA dAtabase for Regulatory Grade micrObial Sequences (FDA-ARGOS): Supporting development and validation of Infectious Disease Dx tests.</title>
        <authorList>
            <person name="Minogue T."/>
            <person name="Wolcott M."/>
            <person name="Wasieloski L."/>
            <person name="Aguilar W."/>
            <person name="Moore D."/>
            <person name="Tallon L.J."/>
            <person name="Sadzewicz L."/>
            <person name="Ott S."/>
            <person name="Zhao X."/>
            <person name="Nagaraj S."/>
            <person name="Vavikolanu K."/>
            <person name="Aluvathingal J."/>
            <person name="Nadendla S."/>
            <person name="Sichtig H."/>
        </authorList>
    </citation>
    <scope>NUCLEOTIDE SEQUENCE [LARGE SCALE GENOMIC DNA]</scope>
    <source>
        <strain evidence="1 2">FDAARGOS_396</strain>
    </source>
</reference>
<proteinExistence type="predicted"/>
<dbReference type="AlphaFoldDB" id="A0AB36S5P0"/>
<dbReference type="Proteomes" id="UP000220669">
    <property type="component" value="Unassembled WGS sequence"/>
</dbReference>
<sequence>MIFEIRQQVCYLTITQKIASKQRNPKKYLAIQDPKKMHVTIQAETNAKDKKRLILRNEDEISF</sequence>
<evidence type="ECO:0000313" key="2">
    <source>
        <dbReference type="Proteomes" id="UP000220669"/>
    </source>
</evidence>
<name>A0AB36S5P0_9ENTE</name>